<evidence type="ECO:0000313" key="2">
    <source>
        <dbReference type="Proteomes" id="UP001056978"/>
    </source>
</evidence>
<sequence length="115" mass="14237">MFNEKNTFWRENNNSSDYRNKYNDLKDIQKDIKANFKKLMFYYRKTIISRGFYNYNRSTSVNKVYNIIKNIISILKEVPSECNFVDVYKPRKNGENLCAYFKSYDYIKRKYEYRY</sequence>
<organism evidence="1 2">
    <name type="scientific">Plasmodium brasilianum</name>
    <dbReference type="NCBI Taxonomy" id="5824"/>
    <lineage>
        <taxon>Eukaryota</taxon>
        <taxon>Sar</taxon>
        <taxon>Alveolata</taxon>
        <taxon>Apicomplexa</taxon>
        <taxon>Aconoidasida</taxon>
        <taxon>Haemosporida</taxon>
        <taxon>Plasmodiidae</taxon>
        <taxon>Plasmodium</taxon>
        <taxon>Plasmodium (Plasmodium)</taxon>
    </lineage>
</organism>
<protein>
    <submittedName>
        <fullName evidence="1">Uncharacterized protein</fullName>
    </submittedName>
</protein>
<evidence type="ECO:0000313" key="1">
    <source>
        <dbReference type="EMBL" id="KAI4841332.1"/>
    </source>
</evidence>
<proteinExistence type="predicted"/>
<keyword evidence="2" id="KW-1185">Reference proteome</keyword>
<comment type="caution">
    <text evidence="1">The sequence shown here is derived from an EMBL/GenBank/DDBJ whole genome shotgun (WGS) entry which is preliminary data.</text>
</comment>
<gene>
    <name evidence="1" type="ORF">MKS88_000572</name>
</gene>
<dbReference type="EMBL" id="CM043769">
    <property type="protein sequence ID" value="KAI4841332.1"/>
    <property type="molecule type" value="Genomic_DNA"/>
</dbReference>
<accession>A0ACB9YFH7</accession>
<name>A0ACB9YFH7_PLABR</name>
<dbReference type="Proteomes" id="UP001056978">
    <property type="component" value="Chromosome 1"/>
</dbReference>
<reference evidence="1" key="1">
    <citation type="submission" date="2022-06" db="EMBL/GenBank/DDBJ databases">
        <title>The First Complete Genome of the Simian Malaria Parasite Plasmodium brasilianum.</title>
        <authorList>
            <person name="Bajic M."/>
            <person name="Ravishankar S."/>
        </authorList>
    </citation>
    <scope>NUCLEOTIDE SEQUENCE</scope>
    <source>
        <strain evidence="1">Bolivian I</strain>
    </source>
</reference>